<evidence type="ECO:0000313" key="2">
    <source>
        <dbReference type="Proteomes" id="UP001617669"/>
    </source>
</evidence>
<proteinExistence type="predicted"/>
<dbReference type="Proteomes" id="UP001617669">
    <property type="component" value="Unassembled WGS sequence"/>
</dbReference>
<keyword evidence="2" id="KW-1185">Reference proteome</keyword>
<organism evidence="1 2">
    <name type="scientific">Methylobacillus methanolivorans</name>
    <dbReference type="NCBI Taxonomy" id="1848927"/>
    <lineage>
        <taxon>Bacteria</taxon>
        <taxon>Pseudomonadati</taxon>
        <taxon>Pseudomonadota</taxon>
        <taxon>Betaproteobacteria</taxon>
        <taxon>Nitrosomonadales</taxon>
        <taxon>Methylophilaceae</taxon>
        <taxon>Methylobacillus</taxon>
    </lineage>
</organism>
<dbReference type="RefSeq" id="WP_400881141.1">
    <property type="nucleotide sequence ID" value="NZ_JBIWXY010000001.1"/>
</dbReference>
<gene>
    <name evidence="1" type="ORF">ACIKP9_07545</name>
</gene>
<evidence type="ECO:0000313" key="1">
    <source>
        <dbReference type="EMBL" id="MFJ5446078.1"/>
    </source>
</evidence>
<sequence>MADVPHQQSPLLPDRLLHGTPHHHPIEHIFGIAPQLPCLESEKTLVHFVLPPWSKETDWDKDRQARFIENIFLGVPIGYYVIHAPQWRTSGVKPMSGWLLDGTNRITAIRDFVANKVSIFNGVFHDDLDELTRERRFYHQPFPCFELPYTNDLQQLRSIYEHLNYGKMEHHPRAHSHLLVK</sequence>
<name>A0ABW8GKZ0_9PROT</name>
<comment type="caution">
    <text evidence="1">The sequence shown here is derived from an EMBL/GenBank/DDBJ whole genome shotgun (WGS) entry which is preliminary data.</text>
</comment>
<dbReference type="EMBL" id="JBIWXY010000001">
    <property type="protein sequence ID" value="MFJ5446078.1"/>
    <property type="molecule type" value="Genomic_DNA"/>
</dbReference>
<protein>
    <submittedName>
        <fullName evidence="1">DUF262 domain-containing protein</fullName>
    </submittedName>
</protein>
<accession>A0ABW8GKZ0</accession>
<reference evidence="1 2" key="1">
    <citation type="submission" date="2024-11" db="EMBL/GenBank/DDBJ databases">
        <authorList>
            <person name="Kaparullina E.N."/>
            <person name="Delegan Y.A."/>
            <person name="Doronina N.V."/>
        </authorList>
    </citation>
    <scope>NUCLEOTIDE SEQUENCE [LARGE SCALE GENOMIC DNA]</scope>
    <source>
        <strain evidence="1 2">7sh_L</strain>
    </source>
</reference>